<dbReference type="UniPathway" id="UPA00277">
    <property type="reaction ID" value="UER00407"/>
</dbReference>
<dbReference type="PANTHER" id="PTHR22749">
    <property type="entry name" value="RIBOFLAVIN KINASE/FMN ADENYLYLTRANSFERASE"/>
    <property type="match status" value="1"/>
</dbReference>
<name>A0A381QFJ8_9ZZZZ</name>
<keyword evidence="10" id="KW-0548">Nucleotidyltransferase</keyword>
<dbReference type="InterPro" id="IPR023468">
    <property type="entry name" value="Riboflavin_kinase"/>
</dbReference>
<keyword evidence="9" id="KW-0808">Transferase</keyword>
<dbReference type="EC" id="2.7.7.2" evidence="5"/>
<evidence type="ECO:0000256" key="13">
    <source>
        <dbReference type="ARBA" id="ARBA00022827"/>
    </source>
</evidence>
<evidence type="ECO:0000259" key="16">
    <source>
        <dbReference type="SMART" id="SM00904"/>
    </source>
</evidence>
<dbReference type="NCBIfam" id="TIGR00083">
    <property type="entry name" value="ribF"/>
    <property type="match status" value="1"/>
</dbReference>
<dbReference type="InterPro" id="IPR014729">
    <property type="entry name" value="Rossmann-like_a/b/a_fold"/>
</dbReference>
<comment type="pathway">
    <text evidence="2">Cofactor biosynthesis; FMN biosynthesis; FMN from riboflavin (ATP route): step 1/1.</text>
</comment>
<evidence type="ECO:0000256" key="11">
    <source>
        <dbReference type="ARBA" id="ARBA00022741"/>
    </source>
</evidence>
<dbReference type="CDD" id="cd02064">
    <property type="entry name" value="FAD_synthetase_N"/>
    <property type="match status" value="1"/>
</dbReference>
<evidence type="ECO:0000256" key="14">
    <source>
        <dbReference type="ARBA" id="ARBA00022840"/>
    </source>
</evidence>
<dbReference type="Gene3D" id="3.40.50.620">
    <property type="entry name" value="HUPs"/>
    <property type="match status" value="1"/>
</dbReference>
<evidence type="ECO:0000256" key="5">
    <source>
        <dbReference type="ARBA" id="ARBA00012393"/>
    </source>
</evidence>
<dbReference type="SUPFAM" id="SSF82114">
    <property type="entry name" value="Riboflavin kinase-like"/>
    <property type="match status" value="1"/>
</dbReference>
<keyword evidence="7" id="KW-0285">Flavoprotein</keyword>
<evidence type="ECO:0000256" key="7">
    <source>
        <dbReference type="ARBA" id="ARBA00022630"/>
    </source>
</evidence>
<organism evidence="17">
    <name type="scientific">marine metagenome</name>
    <dbReference type="NCBI Taxonomy" id="408172"/>
    <lineage>
        <taxon>unclassified sequences</taxon>
        <taxon>metagenomes</taxon>
        <taxon>ecological metagenomes</taxon>
    </lineage>
</organism>
<sequence>MVITFWPHPRIILGKNDNVQLLSTLKEKETILKNIGIDILYLINFTKEFSKIKALDFITNFLEKKLKIDKLVIGYNHSFGNKREGNFNFLNKNKKHYNFNIQEISKQQINKKLEISSSIIRKKLEQGDVKKASIMLGHSYYLHGKVIKGDGIGSTIDYPTANININKSKKIIPKDGVYTIQVIIKNKTYYGMLNIGYRPTVNGKNRRFEVHIFDFKSNIYDEKIKIKFLEKIRDEKKFKNLHLLKKQLIKDKITSIKIIEKNEKIRN</sequence>
<keyword evidence="12" id="KW-0418">Kinase</keyword>
<dbReference type="SUPFAM" id="SSF52374">
    <property type="entry name" value="Nucleotidylyl transferase"/>
    <property type="match status" value="1"/>
</dbReference>
<comment type="similarity">
    <text evidence="3">Belongs to the RibF family.</text>
</comment>
<dbReference type="InterPro" id="IPR015865">
    <property type="entry name" value="Riboflavin_kinase_bac/euk"/>
</dbReference>
<dbReference type="Pfam" id="PF06574">
    <property type="entry name" value="FAD_syn"/>
    <property type="match status" value="1"/>
</dbReference>
<dbReference type="InterPro" id="IPR023465">
    <property type="entry name" value="Riboflavin_kinase_dom_sf"/>
</dbReference>
<comment type="pathway">
    <text evidence="1">Cofactor biosynthesis; FAD biosynthesis; FAD from FMN: step 1/1.</text>
</comment>
<keyword evidence="11" id="KW-0547">Nucleotide-binding</keyword>
<dbReference type="PANTHER" id="PTHR22749:SF6">
    <property type="entry name" value="RIBOFLAVIN KINASE"/>
    <property type="match status" value="1"/>
</dbReference>
<evidence type="ECO:0000256" key="4">
    <source>
        <dbReference type="ARBA" id="ARBA00012105"/>
    </source>
</evidence>
<dbReference type="GO" id="GO:0005524">
    <property type="term" value="F:ATP binding"/>
    <property type="evidence" value="ECO:0007669"/>
    <property type="project" value="UniProtKB-KW"/>
</dbReference>
<protein>
    <recommendedName>
        <fullName evidence="6">Bifunctional riboflavin kinase/FMN adenylyltransferase</fullName>
        <ecNumber evidence="4">2.7.1.26</ecNumber>
        <ecNumber evidence="5">2.7.7.2</ecNumber>
    </recommendedName>
</protein>
<dbReference type="GO" id="GO:0008531">
    <property type="term" value="F:riboflavin kinase activity"/>
    <property type="evidence" value="ECO:0007669"/>
    <property type="project" value="UniProtKB-EC"/>
</dbReference>
<dbReference type="PIRSF" id="PIRSF004491">
    <property type="entry name" value="FAD_Synth"/>
    <property type="match status" value="1"/>
</dbReference>
<evidence type="ECO:0000313" key="17">
    <source>
        <dbReference type="EMBL" id="SUZ78076.1"/>
    </source>
</evidence>
<keyword evidence="8" id="KW-0288">FMN</keyword>
<dbReference type="SMART" id="SM00904">
    <property type="entry name" value="Flavokinase"/>
    <property type="match status" value="1"/>
</dbReference>
<evidence type="ECO:0000256" key="1">
    <source>
        <dbReference type="ARBA" id="ARBA00004726"/>
    </source>
</evidence>
<reference evidence="17" key="1">
    <citation type="submission" date="2018-05" db="EMBL/GenBank/DDBJ databases">
        <authorList>
            <person name="Lanie J.A."/>
            <person name="Ng W.-L."/>
            <person name="Kazmierczak K.M."/>
            <person name="Andrzejewski T.M."/>
            <person name="Davidsen T.M."/>
            <person name="Wayne K.J."/>
            <person name="Tettelin H."/>
            <person name="Glass J.I."/>
            <person name="Rusch D."/>
            <person name="Podicherti R."/>
            <person name="Tsui H.-C.T."/>
            <person name="Winkler M.E."/>
        </authorList>
    </citation>
    <scope>NUCLEOTIDE SEQUENCE</scope>
</reference>
<evidence type="ECO:0000256" key="9">
    <source>
        <dbReference type="ARBA" id="ARBA00022679"/>
    </source>
</evidence>
<evidence type="ECO:0000256" key="3">
    <source>
        <dbReference type="ARBA" id="ARBA00010214"/>
    </source>
</evidence>
<dbReference type="GO" id="GO:0009398">
    <property type="term" value="P:FMN biosynthetic process"/>
    <property type="evidence" value="ECO:0007669"/>
    <property type="project" value="UniProtKB-UniPathway"/>
</dbReference>
<evidence type="ECO:0000256" key="15">
    <source>
        <dbReference type="ARBA" id="ARBA00023268"/>
    </source>
</evidence>
<dbReference type="NCBIfam" id="NF004162">
    <property type="entry name" value="PRK05627.1-5"/>
    <property type="match status" value="1"/>
</dbReference>
<dbReference type="GO" id="GO:0009231">
    <property type="term" value="P:riboflavin biosynthetic process"/>
    <property type="evidence" value="ECO:0007669"/>
    <property type="project" value="InterPro"/>
</dbReference>
<evidence type="ECO:0000256" key="8">
    <source>
        <dbReference type="ARBA" id="ARBA00022643"/>
    </source>
</evidence>
<dbReference type="AlphaFoldDB" id="A0A381QFJ8"/>
<evidence type="ECO:0000256" key="10">
    <source>
        <dbReference type="ARBA" id="ARBA00022695"/>
    </source>
</evidence>
<dbReference type="GO" id="GO:0003919">
    <property type="term" value="F:FMN adenylyltransferase activity"/>
    <property type="evidence" value="ECO:0007669"/>
    <property type="project" value="UniProtKB-EC"/>
</dbReference>
<dbReference type="EMBL" id="UINC01001339">
    <property type="protein sequence ID" value="SUZ78076.1"/>
    <property type="molecule type" value="Genomic_DNA"/>
</dbReference>
<proteinExistence type="inferred from homology"/>
<evidence type="ECO:0000256" key="12">
    <source>
        <dbReference type="ARBA" id="ARBA00022777"/>
    </source>
</evidence>
<dbReference type="InterPro" id="IPR002606">
    <property type="entry name" value="Riboflavin_kinase_bac"/>
</dbReference>
<feature type="domain" description="Riboflavin kinase" evidence="16">
    <location>
        <begin position="135"/>
        <end position="260"/>
    </location>
</feature>
<accession>A0A381QFJ8</accession>
<dbReference type="Gene3D" id="2.40.30.30">
    <property type="entry name" value="Riboflavin kinase-like"/>
    <property type="match status" value="1"/>
</dbReference>
<evidence type="ECO:0000256" key="2">
    <source>
        <dbReference type="ARBA" id="ARBA00005201"/>
    </source>
</evidence>
<dbReference type="GO" id="GO:0006747">
    <property type="term" value="P:FAD biosynthetic process"/>
    <property type="evidence" value="ECO:0007669"/>
    <property type="project" value="UniProtKB-UniPathway"/>
</dbReference>
<evidence type="ECO:0000256" key="6">
    <source>
        <dbReference type="ARBA" id="ARBA00018483"/>
    </source>
</evidence>
<keyword evidence="15" id="KW-0511">Multifunctional enzyme</keyword>
<keyword evidence="13" id="KW-0274">FAD</keyword>
<keyword evidence="14" id="KW-0067">ATP-binding</keyword>
<dbReference type="InterPro" id="IPR015864">
    <property type="entry name" value="FAD_synthase"/>
</dbReference>
<dbReference type="EC" id="2.7.1.26" evidence="4"/>
<dbReference type="UniPathway" id="UPA00276">
    <property type="reaction ID" value="UER00406"/>
</dbReference>
<gene>
    <name evidence="17" type="ORF">METZ01_LOCUS30930</name>
</gene>
<dbReference type="Pfam" id="PF01687">
    <property type="entry name" value="Flavokinase"/>
    <property type="match status" value="1"/>
</dbReference>